<dbReference type="GO" id="GO:0008113">
    <property type="term" value="F:peptide-methionine (S)-S-oxide reductase activity"/>
    <property type="evidence" value="ECO:0007669"/>
    <property type="project" value="UniProtKB-UniRule"/>
</dbReference>
<dbReference type="RefSeq" id="WP_091959735.1">
    <property type="nucleotide sequence ID" value="NZ_FOLH01000001.1"/>
</dbReference>
<dbReference type="PANTHER" id="PTHR43774:SF1">
    <property type="entry name" value="PEPTIDE METHIONINE SULFOXIDE REDUCTASE MSRA 2"/>
    <property type="match status" value="1"/>
</dbReference>
<dbReference type="GO" id="GO:0033744">
    <property type="term" value="F:L-methionine:thioredoxin-disulfide S-oxidoreductase activity"/>
    <property type="evidence" value="ECO:0007669"/>
    <property type="project" value="RHEA"/>
</dbReference>
<dbReference type="STRING" id="1122252.SAMN05660443_0906"/>
<dbReference type="SUPFAM" id="SSF55068">
    <property type="entry name" value="Peptide methionine sulfoxide reductase"/>
    <property type="match status" value="1"/>
</dbReference>
<dbReference type="HAMAP" id="MF_01401">
    <property type="entry name" value="MsrA"/>
    <property type="match status" value="1"/>
</dbReference>
<dbReference type="OrthoDB" id="4174719at2"/>
<feature type="domain" description="Peptide methionine sulphoxide reductase MsrA" evidence="5">
    <location>
        <begin position="26"/>
        <end position="178"/>
    </location>
</feature>
<evidence type="ECO:0000259" key="5">
    <source>
        <dbReference type="Pfam" id="PF01625"/>
    </source>
</evidence>
<dbReference type="InterPro" id="IPR036509">
    <property type="entry name" value="Met_Sox_Rdtase_MsrA_sf"/>
</dbReference>
<feature type="active site" evidence="4">
    <location>
        <position position="32"/>
    </location>
</feature>
<dbReference type="InterPro" id="IPR002569">
    <property type="entry name" value="Met_Sox_Rdtase_MsrA_dom"/>
</dbReference>
<name>A0A1I1EXU8_9GAMM</name>
<dbReference type="PANTHER" id="PTHR43774">
    <property type="entry name" value="PEPTIDE METHIONINE SULFOXIDE REDUCTASE"/>
    <property type="match status" value="1"/>
</dbReference>
<comment type="function">
    <text evidence="4">Has an important function as a repair enzyme for proteins that have been inactivated by oxidation. Catalyzes the reversible oxidation-reduction of methionine sulfoxide in proteins to methionine.</text>
</comment>
<keyword evidence="7" id="KW-1185">Reference proteome</keyword>
<dbReference type="Proteomes" id="UP000199058">
    <property type="component" value="Unassembled WGS sequence"/>
</dbReference>
<dbReference type="Gene3D" id="3.30.1060.10">
    <property type="entry name" value="Peptide methionine sulphoxide reductase MsrA"/>
    <property type="match status" value="1"/>
</dbReference>
<evidence type="ECO:0000256" key="3">
    <source>
        <dbReference type="ARBA" id="ARBA00048782"/>
    </source>
</evidence>
<proteinExistence type="inferred from homology"/>
<reference evidence="6 7" key="1">
    <citation type="submission" date="2016-10" db="EMBL/GenBank/DDBJ databases">
        <authorList>
            <person name="de Groot N.N."/>
        </authorList>
    </citation>
    <scope>NUCLEOTIDE SEQUENCE [LARGE SCALE GENOMIC DNA]</scope>
    <source>
        <strain evidence="6 7">DSM 18438</strain>
    </source>
</reference>
<evidence type="ECO:0000256" key="4">
    <source>
        <dbReference type="HAMAP-Rule" id="MF_01401"/>
    </source>
</evidence>
<evidence type="ECO:0000313" key="6">
    <source>
        <dbReference type="EMBL" id="SFB91482.1"/>
    </source>
</evidence>
<comment type="catalytic activity">
    <reaction evidence="3 4">
        <text>[thioredoxin]-disulfide + L-methionine + H2O = L-methionine (S)-S-oxide + [thioredoxin]-dithiol</text>
        <dbReference type="Rhea" id="RHEA:19993"/>
        <dbReference type="Rhea" id="RHEA-COMP:10698"/>
        <dbReference type="Rhea" id="RHEA-COMP:10700"/>
        <dbReference type="ChEBI" id="CHEBI:15377"/>
        <dbReference type="ChEBI" id="CHEBI:29950"/>
        <dbReference type="ChEBI" id="CHEBI:50058"/>
        <dbReference type="ChEBI" id="CHEBI:57844"/>
        <dbReference type="ChEBI" id="CHEBI:58772"/>
        <dbReference type="EC" id="1.8.4.11"/>
    </reaction>
</comment>
<evidence type="ECO:0000256" key="1">
    <source>
        <dbReference type="ARBA" id="ARBA00023002"/>
    </source>
</evidence>
<comment type="similarity">
    <text evidence="4">Belongs to the MsrA Met sulfoxide reductase family.</text>
</comment>
<dbReference type="Pfam" id="PF01625">
    <property type="entry name" value="PMSR"/>
    <property type="match status" value="1"/>
</dbReference>
<accession>A0A1I1EXU8</accession>
<dbReference type="AlphaFoldDB" id="A0A1I1EXU8"/>
<sequence length="199" mass="21981">MAADDFPLPEVTEPEGQVDEQGYKSLVLAGGCFWCVEAVFQAVEGVEEVVSGYAGGSAATATYEQVCSGATGHAEVVKVCYNPAVVSRGFLLKVFFSVAHDPTQLNRQGNDVGTQYRSAVFYQETAEKNQVEGYIKQLDTIKVWPHPLVTQVEFLDAFYPAEAYHQNFARQNPAQPYIQAVSQPKVEKLKKEFTSYLKP</sequence>
<evidence type="ECO:0000256" key="2">
    <source>
        <dbReference type="ARBA" id="ARBA00047806"/>
    </source>
</evidence>
<dbReference type="EC" id="1.8.4.11" evidence="4"/>
<evidence type="ECO:0000313" key="7">
    <source>
        <dbReference type="Proteomes" id="UP000199058"/>
    </source>
</evidence>
<gene>
    <name evidence="4" type="primary">msrA</name>
    <name evidence="6" type="ORF">SAMN05660443_0906</name>
</gene>
<protein>
    <recommendedName>
        <fullName evidence="4">Peptide methionine sulfoxide reductase MsrA</fullName>
        <shortName evidence="4">Protein-methionine-S-oxide reductase</shortName>
        <ecNumber evidence="4">1.8.4.11</ecNumber>
    </recommendedName>
    <alternativeName>
        <fullName evidence="4">Peptide-methionine (S)-S-oxide reductase</fullName>
        <shortName evidence="4">Peptide Met(O) reductase</shortName>
    </alternativeName>
</protein>
<organism evidence="6 7">
    <name type="scientific">Marinospirillum celere</name>
    <dbReference type="NCBI Taxonomy" id="1122252"/>
    <lineage>
        <taxon>Bacteria</taxon>
        <taxon>Pseudomonadati</taxon>
        <taxon>Pseudomonadota</taxon>
        <taxon>Gammaproteobacteria</taxon>
        <taxon>Oceanospirillales</taxon>
        <taxon>Oceanospirillaceae</taxon>
        <taxon>Marinospirillum</taxon>
    </lineage>
</organism>
<dbReference type="NCBIfam" id="TIGR00401">
    <property type="entry name" value="msrA"/>
    <property type="match status" value="1"/>
</dbReference>
<keyword evidence="1 4" id="KW-0560">Oxidoreductase</keyword>
<dbReference type="EMBL" id="FOLH01000001">
    <property type="protein sequence ID" value="SFB91482.1"/>
    <property type="molecule type" value="Genomic_DNA"/>
</dbReference>
<comment type="catalytic activity">
    <reaction evidence="2 4">
        <text>L-methionyl-[protein] + [thioredoxin]-disulfide + H2O = L-methionyl-(S)-S-oxide-[protein] + [thioredoxin]-dithiol</text>
        <dbReference type="Rhea" id="RHEA:14217"/>
        <dbReference type="Rhea" id="RHEA-COMP:10698"/>
        <dbReference type="Rhea" id="RHEA-COMP:10700"/>
        <dbReference type="Rhea" id="RHEA-COMP:12313"/>
        <dbReference type="Rhea" id="RHEA-COMP:12315"/>
        <dbReference type="ChEBI" id="CHEBI:15377"/>
        <dbReference type="ChEBI" id="CHEBI:16044"/>
        <dbReference type="ChEBI" id="CHEBI:29950"/>
        <dbReference type="ChEBI" id="CHEBI:44120"/>
        <dbReference type="ChEBI" id="CHEBI:50058"/>
        <dbReference type="EC" id="1.8.4.11"/>
    </reaction>
</comment>